<evidence type="ECO:0000313" key="4">
    <source>
        <dbReference type="EMBL" id="NDY41697.1"/>
    </source>
</evidence>
<dbReference type="CDD" id="cd00077">
    <property type="entry name" value="HDc"/>
    <property type="match status" value="1"/>
</dbReference>
<dbReference type="Proteomes" id="UP000469346">
    <property type="component" value="Unassembled WGS sequence"/>
</dbReference>
<organism evidence="4 5">
    <name type="scientific">Dissulfurirhabdus thermomarina</name>
    <dbReference type="NCBI Taxonomy" id="1765737"/>
    <lineage>
        <taxon>Bacteria</taxon>
        <taxon>Deltaproteobacteria</taxon>
        <taxon>Dissulfurirhabdaceae</taxon>
        <taxon>Dissulfurirhabdus</taxon>
    </lineage>
</organism>
<dbReference type="Gene3D" id="3.40.50.2300">
    <property type="match status" value="1"/>
</dbReference>
<dbReference type="SUPFAM" id="SSF109604">
    <property type="entry name" value="HD-domain/PDEase-like"/>
    <property type="match status" value="1"/>
</dbReference>
<dbReference type="SMART" id="SM00448">
    <property type="entry name" value="REC"/>
    <property type="match status" value="1"/>
</dbReference>
<protein>
    <submittedName>
        <fullName evidence="4">Response regulator</fullName>
    </submittedName>
</protein>
<dbReference type="InterPro" id="IPR043128">
    <property type="entry name" value="Rev_trsase/Diguanyl_cyclase"/>
</dbReference>
<reference evidence="4 5" key="1">
    <citation type="submission" date="2020-02" db="EMBL/GenBank/DDBJ databases">
        <title>Comparative genomics of sulfur disproportionating microorganisms.</title>
        <authorList>
            <person name="Ward L.M."/>
            <person name="Bertran E."/>
            <person name="Johnston D.T."/>
        </authorList>
    </citation>
    <scope>NUCLEOTIDE SEQUENCE [LARGE SCALE GENOMIC DNA]</scope>
    <source>
        <strain evidence="4 5">DSM 100025</strain>
    </source>
</reference>
<dbReference type="Gene3D" id="3.30.70.270">
    <property type="match status" value="1"/>
</dbReference>
<dbReference type="InterPro" id="IPR011006">
    <property type="entry name" value="CheY-like_superfamily"/>
</dbReference>
<evidence type="ECO:0000256" key="1">
    <source>
        <dbReference type="PROSITE-ProRule" id="PRU00169"/>
    </source>
</evidence>
<feature type="modified residue" description="4-aspartylphosphate" evidence="1">
    <location>
        <position position="71"/>
    </location>
</feature>
<dbReference type="GO" id="GO:0000160">
    <property type="term" value="P:phosphorelay signal transduction system"/>
    <property type="evidence" value="ECO:0007669"/>
    <property type="project" value="InterPro"/>
</dbReference>
<dbReference type="PANTHER" id="PTHR45228:SF4">
    <property type="entry name" value="LIPOPROTEIN"/>
    <property type="match status" value="1"/>
</dbReference>
<proteinExistence type="predicted"/>
<feature type="domain" description="HD-GYP" evidence="3">
    <location>
        <begin position="146"/>
        <end position="342"/>
    </location>
</feature>
<dbReference type="InterPro" id="IPR052020">
    <property type="entry name" value="Cyclic_di-GMP/3'3'-cGAMP_PDE"/>
</dbReference>
<feature type="domain" description="Response regulatory" evidence="2">
    <location>
        <begin position="21"/>
        <end position="137"/>
    </location>
</feature>
<dbReference type="AlphaFoldDB" id="A0A6N9TQH8"/>
<dbReference type="InterPro" id="IPR001789">
    <property type="entry name" value="Sig_transdc_resp-reg_receiver"/>
</dbReference>
<dbReference type="SMART" id="SM00471">
    <property type="entry name" value="HDc"/>
    <property type="match status" value="1"/>
</dbReference>
<evidence type="ECO:0000259" key="3">
    <source>
        <dbReference type="PROSITE" id="PS51832"/>
    </source>
</evidence>
<evidence type="ECO:0000259" key="2">
    <source>
        <dbReference type="PROSITE" id="PS50110"/>
    </source>
</evidence>
<accession>A0A6N9TQH8</accession>
<gene>
    <name evidence="4" type="ORF">G3N55_02360</name>
</gene>
<comment type="caution">
    <text evidence="4">The sequence shown here is derived from an EMBL/GenBank/DDBJ whole genome shotgun (WGS) entry which is preliminary data.</text>
</comment>
<dbReference type="Pfam" id="PF13487">
    <property type="entry name" value="HD_5"/>
    <property type="match status" value="1"/>
</dbReference>
<dbReference type="InterPro" id="IPR037522">
    <property type="entry name" value="HD_GYP_dom"/>
</dbReference>
<name>A0A6N9TQH8_DISTH</name>
<dbReference type="InterPro" id="IPR006675">
    <property type="entry name" value="HDIG_dom"/>
</dbReference>
<dbReference type="InterPro" id="IPR003607">
    <property type="entry name" value="HD/PDEase_dom"/>
</dbReference>
<dbReference type="NCBIfam" id="TIGR00277">
    <property type="entry name" value="HDIG"/>
    <property type="match status" value="1"/>
</dbReference>
<dbReference type="EMBL" id="JAAGRR010000014">
    <property type="protein sequence ID" value="NDY41697.1"/>
    <property type="molecule type" value="Genomic_DNA"/>
</dbReference>
<dbReference type="Pfam" id="PF00072">
    <property type="entry name" value="Response_reg"/>
    <property type="match status" value="1"/>
</dbReference>
<dbReference type="PROSITE" id="PS50110">
    <property type="entry name" value="RESPONSE_REGULATORY"/>
    <property type="match status" value="1"/>
</dbReference>
<evidence type="ECO:0000313" key="5">
    <source>
        <dbReference type="Proteomes" id="UP000469346"/>
    </source>
</evidence>
<keyword evidence="5" id="KW-1185">Reference proteome</keyword>
<dbReference type="PANTHER" id="PTHR45228">
    <property type="entry name" value="CYCLIC DI-GMP PHOSPHODIESTERASE TM_0186-RELATED"/>
    <property type="match status" value="1"/>
</dbReference>
<dbReference type="RefSeq" id="WP_163297853.1">
    <property type="nucleotide sequence ID" value="NZ_JAAGRR010000014.1"/>
</dbReference>
<keyword evidence="1" id="KW-0597">Phosphoprotein</keyword>
<dbReference type="Gene3D" id="1.10.3210.10">
    <property type="entry name" value="Hypothetical protein af1432"/>
    <property type="match status" value="1"/>
</dbReference>
<sequence>MLGNGQADREAKELPTLRRHGVLVVEDDDLQREVLVTCLRQWGLTVREAADGRRALAVLREDDAIRLMITDLRMPGMDGFDLLREVTGRWRGRIYTIVLSGVRDRANLVRALDLGARDFWVKPCHPEKMFARLAVLDQVMSYENQYQRLVRDLFELMGEMLGFRDNYTEEHSLRVAGLACRTAERLGFSREELEVLEIGCLVHDIGKIVIPDDVLLKPGRFDSQDWALMKMHPTVGAKFLAHRYPDDRVTEIVLQHHERLDGSGYPLGLGGNEIGPMVRIVAASDVYEALVARRPYKSPMPREKALSILREEVEQGRLDGEAVETLASVVAEWDPLAITRPTFSGDHEQLEAFRRMTYFREPLTGLHNYRYLLALDRDPGFRSGLEEYHLLLLDFRDLRIFNQRWGYLKADSHLDELGMAMQEIVNRFDRRGVSGRGPTAMLFRKGADYLIYTTCPREELRSMAKSLRNHVAGVEQKIGLKARLLIRSHPATCPLEEAVDLLVADEEESDAEEALRDHSRPAAEGRLLM</sequence>
<dbReference type="SUPFAM" id="SSF52172">
    <property type="entry name" value="CheY-like"/>
    <property type="match status" value="1"/>
</dbReference>
<dbReference type="PROSITE" id="PS51832">
    <property type="entry name" value="HD_GYP"/>
    <property type="match status" value="1"/>
</dbReference>